<dbReference type="InterPro" id="IPR029033">
    <property type="entry name" value="His_PPase_superfam"/>
</dbReference>
<dbReference type="GO" id="GO:0000278">
    <property type="term" value="P:mitotic cell cycle"/>
    <property type="evidence" value="ECO:0007669"/>
    <property type="project" value="InterPro"/>
</dbReference>
<dbReference type="GO" id="GO:0000775">
    <property type="term" value="C:chromosome, centromeric region"/>
    <property type="evidence" value="ECO:0007669"/>
    <property type="project" value="InterPro"/>
</dbReference>
<dbReference type="Pfam" id="PF05859">
    <property type="entry name" value="Mis12"/>
    <property type="match status" value="1"/>
</dbReference>
<protein>
    <recommendedName>
        <fullName evidence="3">Phosphoglycerate mutase family protein</fullName>
    </recommendedName>
</protein>
<dbReference type="Pfam" id="PF00300">
    <property type="entry name" value="His_Phos_1"/>
    <property type="match status" value="1"/>
</dbReference>
<dbReference type="AlphaFoldDB" id="A0A0F4GQL2"/>
<dbReference type="STRING" id="1047168.A0A0F4GQL2"/>
<dbReference type="InterPro" id="IPR008685">
    <property type="entry name" value="Centromere_Mis12"/>
</dbReference>
<accession>A0A0F4GQL2</accession>
<proteinExistence type="predicted"/>
<dbReference type="OrthoDB" id="1884855at2759"/>
<dbReference type="Gene3D" id="3.40.50.1240">
    <property type="entry name" value="Phosphoglycerate mutase-like"/>
    <property type="match status" value="1"/>
</dbReference>
<evidence type="ECO:0000313" key="2">
    <source>
        <dbReference type="Proteomes" id="UP000033647"/>
    </source>
</evidence>
<reference evidence="1 2" key="1">
    <citation type="submission" date="2015-03" db="EMBL/GenBank/DDBJ databases">
        <title>RNA-seq based gene annotation and comparative genomics of four Zymoseptoria species reveal species-specific pathogenicity related genes and transposable element activity.</title>
        <authorList>
            <person name="Grandaubert J."/>
            <person name="Bhattacharyya A."/>
            <person name="Stukenbrock E.H."/>
        </authorList>
    </citation>
    <scope>NUCLEOTIDE SEQUENCE [LARGE SCALE GENOMIC DNA]</scope>
    <source>
        <strain evidence="1 2">Zb18110</strain>
    </source>
</reference>
<dbReference type="InterPro" id="IPR051710">
    <property type="entry name" value="Phosphatase_SH3-domain"/>
</dbReference>
<dbReference type="Proteomes" id="UP000033647">
    <property type="component" value="Unassembled WGS sequence"/>
</dbReference>
<gene>
    <name evidence="1" type="ORF">TI39_contig411g00033</name>
</gene>
<dbReference type="EMBL" id="LAFY01000403">
    <property type="protein sequence ID" value="KJX98470.1"/>
    <property type="molecule type" value="Genomic_DNA"/>
</dbReference>
<dbReference type="PANTHER" id="PTHR16469">
    <property type="entry name" value="UBIQUITIN-ASSOCIATED AND SH3 DOMAIN-CONTAINING BA-RELATED"/>
    <property type="match status" value="1"/>
</dbReference>
<dbReference type="SUPFAM" id="SSF53254">
    <property type="entry name" value="Phosphoglycerate mutase-like"/>
    <property type="match status" value="1"/>
</dbReference>
<evidence type="ECO:0000313" key="1">
    <source>
        <dbReference type="EMBL" id="KJX98470.1"/>
    </source>
</evidence>
<dbReference type="CDD" id="cd07067">
    <property type="entry name" value="HP_PGM_like"/>
    <property type="match status" value="1"/>
</dbReference>
<name>A0A0F4GQL2_9PEZI</name>
<dbReference type="PANTHER" id="PTHR16469:SF51">
    <property type="entry name" value="TRANSCRIPTION FACTOR TAU 55 KDA SUBUNIT"/>
    <property type="match status" value="1"/>
</dbReference>
<organism evidence="1 2">
    <name type="scientific">Zymoseptoria brevis</name>
    <dbReference type="NCBI Taxonomy" id="1047168"/>
    <lineage>
        <taxon>Eukaryota</taxon>
        <taxon>Fungi</taxon>
        <taxon>Dikarya</taxon>
        <taxon>Ascomycota</taxon>
        <taxon>Pezizomycotina</taxon>
        <taxon>Dothideomycetes</taxon>
        <taxon>Dothideomycetidae</taxon>
        <taxon>Mycosphaerellales</taxon>
        <taxon>Mycosphaerellaceae</taxon>
        <taxon>Zymoseptoria</taxon>
    </lineage>
</organism>
<sequence>MAASNQTTTALLTEHFRYTPLTLLDDIINTVNELVFRAVNAIEEGFGGTTAEQLGFILDTNAAKALPNDAARRDALAELKQNEIDNGIVKLESLLNATVDKDFDKFEIYTLRNILAVGHDEEDLANWVRLDHYQGVDIADAENVPTPEEVQLQRRKLNETAKLNTMLKAEEAKNAAILSQLTTLIGAEAKSQEGDGRESPFAFLNSSAQNANAQQLTQDTQYAVNQIPALRRLLDQLKDAMQTIHTRQMRLDDEDSIEGRRRRYLHNQSRRALERKGIDAEASGSASIATGRKVGRDELEGIEAVAQALAGADNGRPSGAGAKTMLREVANRFEKSLKMVLGYDANNTRHQEPHNTLAVLSELRPRSVRLQVEFGFATTSNLLHNIGQEVDNAKMVLEVIYVVRHGYRSNWSVDPSTGHYDSNIPSPTGIVADPALASYGVAQAKQLGKHLISLSPPVDKIYSSPFYRCIQTLQPFTTELSKKDPKKATINLERGVGEFYGQARFDHPSPATIEVLNEHFTNLQQDPEAIIVPSTKGESIPQLHDRVAYCLSHLIAAADVDPNGPKAILICSHAAAMIAIGRVLTGNMPDDDTAEDFNCFTASFSKFVRRGRAQENPDFSAVKGSWDPAVAENVPDVKWRGGAGVGGGWECAVNGDCSFLDGGEERGWTFAMEAQQAGKVTGASV</sequence>
<keyword evidence="2" id="KW-1185">Reference proteome</keyword>
<dbReference type="GO" id="GO:0005634">
    <property type="term" value="C:nucleus"/>
    <property type="evidence" value="ECO:0007669"/>
    <property type="project" value="InterPro"/>
</dbReference>
<dbReference type="SMART" id="SM00855">
    <property type="entry name" value="PGAM"/>
    <property type="match status" value="1"/>
</dbReference>
<comment type="caution">
    <text evidence="1">The sequence shown here is derived from an EMBL/GenBank/DDBJ whole genome shotgun (WGS) entry which is preliminary data.</text>
</comment>
<dbReference type="InterPro" id="IPR013078">
    <property type="entry name" value="His_Pase_superF_clade-1"/>
</dbReference>
<evidence type="ECO:0008006" key="3">
    <source>
        <dbReference type="Google" id="ProtNLM"/>
    </source>
</evidence>